<proteinExistence type="predicted"/>
<dbReference type="RefSeq" id="WP_071892748.1">
    <property type="nucleotide sequence ID" value="NZ_CP065358.1"/>
</dbReference>
<feature type="signal peptide" evidence="3">
    <location>
        <begin position="1"/>
        <end position="21"/>
    </location>
</feature>
<reference evidence="4 6" key="2">
    <citation type="submission" date="2021-03" db="EMBL/GenBank/DDBJ databases">
        <authorList>
            <person name="Li Y."/>
            <person name="Li S."/>
            <person name="Chen M."/>
            <person name="Peng G."/>
            <person name="Tan Z."/>
            <person name="An Q."/>
        </authorList>
    </citation>
    <scope>NUCLEOTIDE SEQUENCE [LARGE SCALE GENOMIC DNA]</scope>
    <source>
        <strain evidence="4 6">Ola 51</strain>
    </source>
</reference>
<keyword evidence="6" id="KW-1185">Reference proteome</keyword>
<accession>A0AA94H096</accession>
<evidence type="ECO:0000313" key="6">
    <source>
        <dbReference type="Proteomes" id="UP000078227"/>
    </source>
</evidence>
<feature type="transmembrane region" description="Helical" evidence="2">
    <location>
        <begin position="43"/>
        <end position="61"/>
    </location>
</feature>
<dbReference type="Proteomes" id="UP000182314">
    <property type="component" value="Unassembled WGS sequence"/>
</dbReference>
<dbReference type="AlphaFoldDB" id="A0AA94H096"/>
<sequence>MTHLHRIILVVSFIISGLAHAAPVAEGSAAGSNASDSAIGNSAWVGVAGVAAVTGLALLAMGGGDNGSNTSTSTTTTTTTTPSK</sequence>
<evidence type="ECO:0000256" key="1">
    <source>
        <dbReference type="SAM" id="MobiDB-lite"/>
    </source>
</evidence>
<evidence type="ECO:0000313" key="5">
    <source>
        <dbReference type="EMBL" id="SFB72436.1"/>
    </source>
</evidence>
<evidence type="ECO:0000256" key="3">
    <source>
        <dbReference type="SAM" id="SignalP"/>
    </source>
</evidence>
<dbReference type="EMBL" id="CP014007">
    <property type="protein sequence ID" value="QSV12336.1"/>
    <property type="molecule type" value="Genomic_DNA"/>
</dbReference>
<evidence type="ECO:0000256" key="2">
    <source>
        <dbReference type="SAM" id="Phobius"/>
    </source>
</evidence>
<feature type="chain" id="PRO_5041643451" evidence="3">
    <location>
        <begin position="22"/>
        <end position="84"/>
    </location>
</feature>
<keyword evidence="2" id="KW-1133">Transmembrane helix</keyword>
<dbReference type="InterPro" id="IPR025858">
    <property type="entry name" value="YjbE"/>
</dbReference>
<organism evidence="5 7">
    <name type="scientific">Kosakonia oryzae</name>
    <dbReference type="NCBI Taxonomy" id="497725"/>
    <lineage>
        <taxon>Bacteria</taxon>
        <taxon>Pseudomonadati</taxon>
        <taxon>Pseudomonadota</taxon>
        <taxon>Gammaproteobacteria</taxon>
        <taxon>Enterobacterales</taxon>
        <taxon>Enterobacteriaceae</taxon>
        <taxon>Kosakonia</taxon>
    </lineage>
</organism>
<dbReference type="Proteomes" id="UP000078227">
    <property type="component" value="Chromosome"/>
</dbReference>
<gene>
    <name evidence="4" type="ORF">AWR26_25140</name>
    <name evidence="5" type="ORF">SAMN05216286_0511</name>
</gene>
<reference evidence="5 7" key="1">
    <citation type="submission" date="2016-10" db="EMBL/GenBank/DDBJ databases">
        <authorList>
            <person name="Varghese N."/>
            <person name="Submissions S."/>
        </authorList>
    </citation>
    <scope>NUCLEOTIDE SEQUENCE [LARGE SCALE GENOMIC DNA]</scope>
    <source>
        <strain evidence="5 7">CGMCC 1.7012</strain>
    </source>
</reference>
<evidence type="ECO:0000313" key="7">
    <source>
        <dbReference type="Proteomes" id="UP000182314"/>
    </source>
</evidence>
<protein>
    <submittedName>
        <fullName evidence="5">Exopolysaccharide production protein YjbE</fullName>
    </submittedName>
</protein>
<keyword evidence="2" id="KW-0472">Membrane</keyword>
<name>A0AA94H096_9ENTR</name>
<feature type="compositionally biased region" description="Low complexity" evidence="1">
    <location>
        <begin position="70"/>
        <end position="84"/>
    </location>
</feature>
<keyword evidence="2" id="KW-0812">Transmembrane</keyword>
<dbReference type="Pfam" id="PF11106">
    <property type="entry name" value="YjbE"/>
    <property type="match status" value="1"/>
</dbReference>
<evidence type="ECO:0000313" key="4">
    <source>
        <dbReference type="EMBL" id="QSV12336.1"/>
    </source>
</evidence>
<feature type="region of interest" description="Disordered" evidence="1">
    <location>
        <begin position="61"/>
        <end position="84"/>
    </location>
</feature>
<keyword evidence="3" id="KW-0732">Signal</keyword>
<dbReference type="EMBL" id="FOKO01000001">
    <property type="protein sequence ID" value="SFB72436.1"/>
    <property type="molecule type" value="Genomic_DNA"/>
</dbReference>